<reference evidence="1" key="1">
    <citation type="journal article" date="2012" name="PLoS Genet.">
        <title>Comparative Genomics of Plant-Associated Pseudomonas spp.: Insights into Diversity and Inheritance of Traits Involved in Multitrophic Interactions.</title>
        <authorList>
            <person name="Loper J.E."/>
            <person name="Hassan K.A."/>
            <person name="Mavrodi D.V."/>
            <person name="Davis E.W.II."/>
            <person name="Lim C.K."/>
            <person name="Shaffer B.T."/>
            <person name="Elbourne L.D."/>
            <person name="Stockwell V.O."/>
            <person name="Hartney S.L."/>
            <person name="Breakwell K."/>
            <person name="Henkels M.D."/>
            <person name="Tetu S.G."/>
            <person name="Rangel L.I."/>
            <person name="Kidarsa T.A."/>
            <person name="Wilson N.L."/>
            <person name="van de Mortel J.E."/>
            <person name="Song C."/>
            <person name="Blumhagen R."/>
            <person name="Radune D."/>
            <person name="Hostetler J.B."/>
            <person name="Brinkac L.M."/>
            <person name="Durkin A.S."/>
            <person name="Kluepfel D.A."/>
            <person name="Wechter W.P."/>
            <person name="Anderson A.J."/>
            <person name="Kim Y.C."/>
            <person name="Pierson L.S.III."/>
            <person name="Pierson E.A."/>
            <person name="Lindow S.E."/>
            <person name="Kobayashi D.Y."/>
            <person name="Raaijmakers J.M."/>
            <person name="Weller D.M."/>
            <person name="Thomashow L.S."/>
            <person name="Allen A.E."/>
            <person name="Paulsen I.T."/>
        </authorList>
    </citation>
    <scope>NUCLEOTIDE SEQUENCE [LARGE SCALE GENOMIC DNA]</scope>
    <source>
        <strain evidence="1">Q2-87</strain>
    </source>
</reference>
<evidence type="ECO:0000313" key="1">
    <source>
        <dbReference type="EMBL" id="EJL01481.1"/>
    </source>
</evidence>
<accession>J2Y2V3</accession>
<dbReference type="RefSeq" id="WP_003185394.1">
    <property type="nucleotide sequence ID" value="NZ_CM001558.1"/>
</dbReference>
<proteinExistence type="predicted"/>
<dbReference type="EMBL" id="AGBM01000001">
    <property type="protein sequence ID" value="EJL01481.1"/>
    <property type="molecule type" value="Genomic_DNA"/>
</dbReference>
<name>J2Y2V3_PSEFQ</name>
<dbReference type="HOGENOM" id="CLU_086973_0_0_6"/>
<sequence length="279" mass="31914">MADHQSLVDTAFTAGLMSFLSAQPLYELCREQIHDVCYLIEQCCLRVRDDSNDLAPSSLCIKTTMHEETIFQYASTDTRARLAHWVRQYSECETASDRDTHAAYIMACAVKALGELNDWMRTTDQKAWSHLSEPPTDWPWELYCQFVEMQANPDERIEALDQYVLHLEPIISLPCLIDDELTPVADRAIKNAIRKKGGIISGMERSKDTSARDAAIVKQGIHYLAKGMPERNIPTAVHAWLEREVARPLKQRPEWIPLETQKALTRKSVEAILKRKFVL</sequence>
<dbReference type="AlphaFoldDB" id="J2Y2V3"/>
<protein>
    <submittedName>
        <fullName evidence="1">Uncharacterized protein</fullName>
    </submittedName>
</protein>
<comment type="caution">
    <text evidence="1">The sequence shown here is derived from an EMBL/GenBank/DDBJ whole genome shotgun (WGS) entry which is preliminary data.</text>
</comment>
<dbReference type="Proteomes" id="UP000007289">
    <property type="component" value="Chromosome"/>
</dbReference>
<organism evidence="1">
    <name type="scientific">Pseudomonas fluorescens (strain Q2-87)</name>
    <dbReference type="NCBI Taxonomy" id="1038922"/>
    <lineage>
        <taxon>Bacteria</taxon>
        <taxon>Pseudomonadati</taxon>
        <taxon>Pseudomonadota</taxon>
        <taxon>Gammaproteobacteria</taxon>
        <taxon>Pseudomonadales</taxon>
        <taxon>Pseudomonadaceae</taxon>
        <taxon>Pseudomonas</taxon>
    </lineage>
</organism>
<gene>
    <name evidence="1" type="ORF">PflQ2_4618</name>
</gene>